<dbReference type="AlphaFoldDB" id="A0A0A6NZH4"/>
<dbReference type="Proteomes" id="UP000076962">
    <property type="component" value="Unassembled WGS sequence"/>
</dbReference>
<reference evidence="1 2" key="1">
    <citation type="submission" date="2016-05" db="EMBL/GenBank/DDBJ databases">
        <title>Single-cell genome of chain-forming Candidatus Thiomargarita nelsonii and comparison to other large sulfur-oxidizing bacteria.</title>
        <authorList>
            <person name="Winkel M."/>
            <person name="Salman V."/>
            <person name="Woyke T."/>
            <person name="Schulz-Vogt H."/>
            <person name="Richter M."/>
            <person name="Flood B."/>
            <person name="Bailey J."/>
            <person name="Amann R."/>
            <person name="Mussmann M."/>
        </authorList>
    </citation>
    <scope>NUCLEOTIDE SEQUENCE [LARGE SCALE GENOMIC DNA]</scope>
    <source>
        <strain evidence="1 2">THI036</strain>
    </source>
</reference>
<organism evidence="1 2">
    <name type="scientific">Candidatus Thiomargarita nelsonii</name>
    <dbReference type="NCBI Taxonomy" id="1003181"/>
    <lineage>
        <taxon>Bacteria</taxon>
        <taxon>Pseudomonadati</taxon>
        <taxon>Pseudomonadota</taxon>
        <taxon>Gammaproteobacteria</taxon>
        <taxon>Thiotrichales</taxon>
        <taxon>Thiotrichaceae</taxon>
        <taxon>Thiomargarita</taxon>
    </lineage>
</organism>
<sequence length="364" mass="41028">MVQLSKEIVELRDKLRVFNDTILGLKKDNEPLTIADFEETLQAKATDENEKEFVRRVIENTEKPQNGQSLKACVGDAFAYVLTEQCHEKLAQGYQGQADQLKQGEWHLKRIYRLRRVLNLPSSSEKSSLPAISVTAQVMVENESEENQTKRLQLFQSMAEAALNQSLLRPKKQFVPIPTQLIEDIEQLTITDGKITGKISRGHDLLGDVQIEMKAGSAPDEPEPVNIEMKMANQDNWPKLLSEETQVEFEQKTYPIDVFNADSGLDKFLIDMPLDKDLLPQFAQLSVSADAIQEKYVNAQQVNDPLLPQFKKICRAWLLGEYIAAAPKEETNLDGVDVSQVLGIMMDMVEKIGDPSVGEPLFNI</sequence>
<accession>A0A0A6NZH4</accession>
<keyword evidence="2" id="KW-1185">Reference proteome</keyword>
<gene>
    <name evidence="1" type="ORF">THIOM_001100</name>
</gene>
<evidence type="ECO:0000313" key="1">
    <source>
        <dbReference type="EMBL" id="OAD23076.1"/>
    </source>
</evidence>
<evidence type="ECO:0000313" key="2">
    <source>
        <dbReference type="Proteomes" id="UP000076962"/>
    </source>
</evidence>
<dbReference type="EMBL" id="LUTY01000571">
    <property type="protein sequence ID" value="OAD23076.1"/>
    <property type="molecule type" value="Genomic_DNA"/>
</dbReference>
<comment type="caution">
    <text evidence="1">The sequence shown here is derived from an EMBL/GenBank/DDBJ whole genome shotgun (WGS) entry which is preliminary data.</text>
</comment>
<proteinExistence type="predicted"/>
<protein>
    <submittedName>
        <fullName evidence="1">Uncharacterized protein</fullName>
    </submittedName>
</protein>
<name>A0A0A6NZH4_9GAMM</name>